<evidence type="ECO:0000313" key="1">
    <source>
        <dbReference type="EMBL" id="CAG6644249.1"/>
    </source>
</evidence>
<reference evidence="1" key="1">
    <citation type="submission" date="2021-05" db="EMBL/GenBank/DDBJ databases">
        <authorList>
            <person name="Alioto T."/>
            <person name="Alioto T."/>
            <person name="Gomez Garrido J."/>
        </authorList>
    </citation>
    <scope>NUCLEOTIDE SEQUENCE</scope>
</reference>
<accession>A0A8D8R816</accession>
<proteinExistence type="predicted"/>
<name>A0A8D8R816_9HEMI</name>
<dbReference type="AlphaFoldDB" id="A0A8D8R816"/>
<organism evidence="1">
    <name type="scientific">Cacopsylla melanoneura</name>
    <dbReference type="NCBI Taxonomy" id="428564"/>
    <lineage>
        <taxon>Eukaryota</taxon>
        <taxon>Metazoa</taxon>
        <taxon>Ecdysozoa</taxon>
        <taxon>Arthropoda</taxon>
        <taxon>Hexapoda</taxon>
        <taxon>Insecta</taxon>
        <taxon>Pterygota</taxon>
        <taxon>Neoptera</taxon>
        <taxon>Paraneoptera</taxon>
        <taxon>Hemiptera</taxon>
        <taxon>Sternorrhyncha</taxon>
        <taxon>Psylloidea</taxon>
        <taxon>Psyllidae</taxon>
        <taxon>Psyllinae</taxon>
        <taxon>Cacopsylla</taxon>
    </lineage>
</organism>
<sequence>MTGCVHPTIDRRGNPRENLLSTQVPLPPEVARARDISLNVVKAVSYPWTQTFNPCSRTLPTISPTILTNSSFRTTCPMRETLWTPCIVKWNYRQLPRSLQRTGSKRRTPHPRAQYQSRVLRGRLPSKRNQMRITILGYNRVGTCHTMLRG</sequence>
<protein>
    <submittedName>
        <fullName evidence="1">Uncharacterized protein</fullName>
    </submittedName>
</protein>
<dbReference type="EMBL" id="HBUF01131415">
    <property type="protein sequence ID" value="CAG6644249.1"/>
    <property type="molecule type" value="Transcribed_RNA"/>
</dbReference>